<organism evidence="1 2">
    <name type="scientific">Akkermansia muciniphila</name>
    <dbReference type="NCBI Taxonomy" id="239935"/>
    <lineage>
        <taxon>Bacteria</taxon>
        <taxon>Pseudomonadati</taxon>
        <taxon>Verrucomicrobiota</taxon>
        <taxon>Verrucomicrobiia</taxon>
        <taxon>Verrucomicrobiales</taxon>
        <taxon>Akkermansiaceae</taxon>
        <taxon>Akkermansia</taxon>
    </lineage>
</organism>
<name>A0AAX0WIG8_9BACT</name>
<dbReference type="Pfam" id="PF13376">
    <property type="entry name" value="OmdA"/>
    <property type="match status" value="1"/>
</dbReference>
<reference evidence="1 2" key="1">
    <citation type="journal article" date="2017" name="BMC Genomics">
        <title>Genome sequencing of 39 Akkermansia muciniphila isolates reveals its population structure, genomic and functional diverisity, and global distribution in mammalian gut microbiotas.</title>
        <authorList>
            <person name="Guo X."/>
            <person name="Li S."/>
            <person name="Zhang J."/>
            <person name="Wu F."/>
            <person name="Li X."/>
            <person name="Wu D."/>
            <person name="Zhang M."/>
            <person name="Ou Z."/>
            <person name="Jie Z."/>
            <person name="Yan Q."/>
            <person name="Li P."/>
            <person name="Yi J."/>
            <person name="Peng Y."/>
        </authorList>
    </citation>
    <scope>NUCLEOTIDE SEQUENCE [LARGE SCALE GENOMIC DNA]</scope>
    <source>
        <strain evidence="1 2">GP28</strain>
    </source>
</reference>
<comment type="caution">
    <text evidence="1">The sequence shown here is derived from an EMBL/GenBank/DDBJ whole genome shotgun (WGS) entry which is preliminary data.</text>
</comment>
<proteinExistence type="predicted"/>
<dbReference type="Proteomes" id="UP000236075">
    <property type="component" value="Unassembled WGS sequence"/>
</dbReference>
<protein>
    <submittedName>
        <fullName evidence="1">Thymidylate synthase</fullName>
    </submittedName>
</protein>
<accession>A0AAX0WIG8</accession>
<evidence type="ECO:0000313" key="1">
    <source>
        <dbReference type="EMBL" id="PND02442.1"/>
    </source>
</evidence>
<dbReference type="EMBL" id="PJLB01000008">
    <property type="protein sequence ID" value="PND02442.1"/>
    <property type="molecule type" value="Genomic_DNA"/>
</dbReference>
<gene>
    <name evidence="1" type="ORF">CXT95_07200</name>
</gene>
<dbReference type="RefSeq" id="WP_102748397.1">
    <property type="nucleotide sequence ID" value="NZ_CP029697.1"/>
</dbReference>
<evidence type="ECO:0000313" key="2">
    <source>
        <dbReference type="Proteomes" id="UP000236075"/>
    </source>
</evidence>
<dbReference type="AlphaFoldDB" id="A0AAX0WIG8"/>
<sequence length="189" mass="22486">MEINNLLPITTRKELRIWLENNHLTSSCCWVLTTRKPSPHALLYLDAVEEALCFGWIDSTRKKTASGFLAQRLTPRSRKSKWSELNKERVRRLARLGLMTPHGEKCLPEMNPEAFRIDPYILQLLQQDPLIYANFLAFPRLYRHVRLDTIQIKKNQPELFRKRLEKFLKNTRENRMYGEWHDGGRLLEK</sequence>